<keyword evidence="2" id="KW-1185">Reference proteome</keyword>
<dbReference type="AlphaFoldDB" id="A0A3M8T1A3"/>
<dbReference type="EMBL" id="RIBS01000002">
    <property type="protein sequence ID" value="RNF85274.1"/>
    <property type="molecule type" value="Genomic_DNA"/>
</dbReference>
<name>A0A3M8T1A3_9GAMM</name>
<protein>
    <submittedName>
        <fullName evidence="1">Uncharacterized protein</fullName>
    </submittedName>
</protein>
<organism evidence="1 2">
    <name type="scientific">Montanilutibacter psychrotolerans</name>
    <dbReference type="NCBI Taxonomy" id="1327343"/>
    <lineage>
        <taxon>Bacteria</taxon>
        <taxon>Pseudomonadati</taxon>
        <taxon>Pseudomonadota</taxon>
        <taxon>Gammaproteobacteria</taxon>
        <taxon>Lysobacterales</taxon>
        <taxon>Lysobacteraceae</taxon>
        <taxon>Montanilutibacter</taxon>
    </lineage>
</organism>
<reference evidence="1 2" key="1">
    <citation type="submission" date="2018-11" db="EMBL/GenBank/DDBJ databases">
        <title>Lysobacter cryohumiis sp. nov., isolated from soil in the Tianshan Mountains, Xinjiang, China.</title>
        <authorList>
            <person name="Luo Y."/>
            <person name="Sheng H."/>
        </authorList>
    </citation>
    <scope>NUCLEOTIDE SEQUENCE [LARGE SCALE GENOMIC DNA]</scope>
    <source>
        <strain evidence="1 2">ZS60</strain>
    </source>
</reference>
<evidence type="ECO:0000313" key="2">
    <source>
        <dbReference type="Proteomes" id="UP000267049"/>
    </source>
</evidence>
<dbReference type="Proteomes" id="UP000267049">
    <property type="component" value="Unassembled WGS sequence"/>
</dbReference>
<sequence>MGKSGKDEDAIRVSDNPVDILSENGVKGAVSILKQELAYPFAAINAKQASAEGVQRVVRDHNLGRLRGRARLNRAAAQSQYDHQQ</sequence>
<evidence type="ECO:0000313" key="1">
    <source>
        <dbReference type="EMBL" id="RNF85274.1"/>
    </source>
</evidence>
<accession>A0A3M8T1A3</accession>
<comment type="caution">
    <text evidence="1">The sequence shown here is derived from an EMBL/GenBank/DDBJ whole genome shotgun (WGS) entry which is preliminary data.</text>
</comment>
<proteinExistence type="predicted"/>
<gene>
    <name evidence="1" type="ORF">EER27_05785</name>
</gene>